<dbReference type="CDD" id="cd03801">
    <property type="entry name" value="GT4_PimA-like"/>
    <property type="match status" value="1"/>
</dbReference>
<evidence type="ECO:0000313" key="2">
    <source>
        <dbReference type="EMBL" id="MEG3156994.1"/>
    </source>
</evidence>
<keyword evidence="2" id="KW-0328">Glycosyltransferase</keyword>
<dbReference type="SUPFAM" id="SSF53756">
    <property type="entry name" value="UDP-Glycosyltransferase/glycogen phosphorylase"/>
    <property type="match status" value="2"/>
</dbReference>
<comment type="caution">
    <text evidence="2">The sequence shown here is derived from an EMBL/GenBank/DDBJ whole genome shotgun (WGS) entry which is preliminary data.</text>
</comment>
<dbReference type="Proteomes" id="UP001334501">
    <property type="component" value="Unassembled WGS sequence"/>
</dbReference>
<dbReference type="EC" id="2.4.-.-" evidence="2"/>
<keyword evidence="2" id="KW-0808">Transferase</keyword>
<protein>
    <submittedName>
        <fullName evidence="2">Glycosyltransferase</fullName>
        <ecNumber evidence="2">2.4.-.-</ecNumber>
    </submittedName>
</protein>
<reference evidence="2 3" key="1">
    <citation type="journal article" date="2017" name="Curr. Microbiol.">
        <title>Lysobacter zhanggongensis sp. nov. Isolated from a Pit Mud.</title>
        <authorList>
            <person name="Zhang X.F."/>
            <person name="Wang H.H."/>
            <person name="Sun X.Y."/>
            <person name="Pan C.M."/>
        </authorList>
    </citation>
    <scope>NUCLEOTIDE SEQUENCE [LARGE SCALE GENOMIC DNA]</scope>
    <source>
        <strain evidence="2 3">ZGLJ7-1</strain>
    </source>
</reference>
<keyword evidence="3" id="KW-1185">Reference proteome</keyword>
<dbReference type="GO" id="GO:0016757">
    <property type="term" value="F:glycosyltransferase activity"/>
    <property type="evidence" value="ECO:0007669"/>
    <property type="project" value="UniProtKB-KW"/>
</dbReference>
<accession>A0ABU7YNI8</accession>
<dbReference type="InterPro" id="IPR055259">
    <property type="entry name" value="YkvP/CgeB_Glyco_trans-like"/>
</dbReference>
<dbReference type="Gene3D" id="3.40.50.2000">
    <property type="entry name" value="Glycogen Phosphorylase B"/>
    <property type="match status" value="3"/>
</dbReference>
<dbReference type="EMBL" id="JAXGFO010000012">
    <property type="protein sequence ID" value="MEG3156994.1"/>
    <property type="molecule type" value="Genomic_DNA"/>
</dbReference>
<dbReference type="Pfam" id="PF13692">
    <property type="entry name" value="Glyco_trans_1_4"/>
    <property type="match status" value="1"/>
</dbReference>
<proteinExistence type="predicted"/>
<name>A0ABU7YNI8_9GAMM</name>
<evidence type="ECO:0000313" key="3">
    <source>
        <dbReference type="Proteomes" id="UP001334501"/>
    </source>
</evidence>
<evidence type="ECO:0000259" key="1">
    <source>
        <dbReference type="Pfam" id="PF13524"/>
    </source>
</evidence>
<organism evidence="2 3">
    <name type="scientific">Lysobacter zhanggongensis</name>
    <dbReference type="NCBI Taxonomy" id="1774951"/>
    <lineage>
        <taxon>Bacteria</taxon>
        <taxon>Pseudomonadati</taxon>
        <taxon>Pseudomonadota</taxon>
        <taxon>Gammaproteobacteria</taxon>
        <taxon>Lysobacterales</taxon>
        <taxon>Lysobacteraceae</taxon>
        <taxon>Lysobacter</taxon>
    </lineage>
</organism>
<feature type="domain" description="Spore protein YkvP/CgeB glycosyl transferase-like" evidence="1">
    <location>
        <begin position="484"/>
        <end position="606"/>
    </location>
</feature>
<dbReference type="RefSeq" id="WP_412699263.1">
    <property type="nucleotide sequence ID" value="NZ_JAXGFO010000012.1"/>
</dbReference>
<dbReference type="PANTHER" id="PTHR12526">
    <property type="entry name" value="GLYCOSYLTRANSFERASE"/>
    <property type="match status" value="1"/>
</dbReference>
<sequence length="1755" mass="194514">MTEAHFKPSDLHAVATFLQLELDRLSRQVRAFDAAAHGGRRLQRTTLARIDALAGELNQLLARLPFPGTAEEAEETLLALAHRLVAELVGLEKRARSEMVSSVAKFEEVLEQEREAKDAACLARDHALELLDDALGRLQASDARGSEAVARSRGVADELKELHRRIELGERMFGTPQQHVAAARQSAAAIEGISRSLPFQIGYLATNVVRKPWRVTRHLRASVRLVREAMDRIGARRRGTARVPNDVLGVPLPLDWQVALDDARKRASLPARDAVAAVGAVAPRSQALRQVGPTAVREARIVIIADEFTRADFQSHCHMLALSRKRWRADLEEFKPHVLLVESAWKANQGVWTGHVESASPELRSVLQFCRAEGIPTVFWNKEDPVHYDHFFRTAALFDHVATTDVDCIQSYRTALGHDRVFLLPFGVDPLRRNPVTSGARRNACSFAGSWYPQYPRRNESLQTLCDVVGGYVPVDIYDRDSSAGSGFPDGLRERVVGSLPFNAIDVAYKGYRYGITLNSAPDSQTMIARRLFDLMASGTIVVSNYSRAVRLLFGDLVVCADDPVELRRQWEQLHASPGRVEATRVAALRKVLGEHTVEHRLASLLGRVFGRPYGVDVPKVAVVAAVRSGSQHEAVLDAFRRQRYTARELHLVFMDGYRPGIAPRMPGVVVHSHREARELALFDAIGAKLVACFSPDDYYGPDYLGDLVNALRYTGRASVGKDAHWRAEGGTAALVDGQRFAQVDRLHLRRALVPLRALPHGSLAALAAHVEGGQFEGGSCFAVDSFGYCEHGAGTVLEDVDARMPEDPGLPLRTVEEAVERHVARGAVSTADNLPIPGLAELFPKASHAHGDIQVRHGSGVSITSALAEGKWSYVYGVEPLRVSSIAPGRKLRFQLSGRGKVSAKLVVIFLDGEKHRIGSIQAAFNAPQRITVPEGCEWIRLGIRIAGSGSLDLSRLTVGARRERSQGRIVIEQAPRLLLAKGYPSRQRLYHYSFIHRRVKAYRANGLEHAVFRWNPGQLSFEEFQGVDVIAGGGEHLAGLVHDNEFESIDIHPLYPEMWAQLEDLVGRVRMNIWVHGAEIQPWYRRAFNYPKGPTRDRAVRATATRLAMWRHIFGMRHPNIHLVFVSEYLARQAMADVGIDLAPWQYSIIHNFIDPDVFDYREKDAGQRTRILSIRPYNSPVYANDLAVRAVLDLANDPIFNELEFLFIGDGELFDETLEPLRGFANVEIRRGFLTQQQIAELHKDFGLFLVPSRMDSQGVSRDEAMASGLVPLTNAVAAIPEFVDDAEGVLAPPEDWRVLAEGVRRMYHEPELFLSRSRAAAARVRAQSGFEATIEREIALIERGQSSPSPLSTRARRAERRRFAVYGDLNLNITDGSAVWAASLVQVLAGLDHAEVTLFLKAPVTALHIIEPLLSLDNVRLVEPDTVETPVMGVDAALESIAEHDRADRFDAIVLRGFDLCSAATRHEAFEGRLWVYITDLPQTREALDEQSRDRITRIIAHAGRVLCQTPQFEAHLLDCFPEATGRTALLPPMIPPPSAAAGAPRAEGPARVVYAGKFAPLWGIREMFGAFEQLKDARPGIELHVFGDKIHHVPDDLEFRPEVAERLESTPGLVWHRQVSREHLYAELPGFDIGWAWRHAELECGTHELSTKVLEYAACGLPTIVFPNEVNVGVLGEDYPLYARDGEEAGRVIAAMLRDPGRLASLRAELIAVASRYTFQAVREQYVAPLARAMGESADANATATDGAVR</sequence>
<gene>
    <name evidence="2" type="ORF">SNE33_03660</name>
</gene>
<dbReference type="Pfam" id="PF13524">
    <property type="entry name" value="Glyco_trans_1_2"/>
    <property type="match status" value="1"/>
</dbReference>